<protein>
    <submittedName>
        <fullName evidence="1">Uncharacterized protein</fullName>
    </submittedName>
</protein>
<keyword evidence="2" id="KW-1185">Reference proteome</keyword>
<proteinExistence type="predicted"/>
<dbReference type="EMBL" id="UZAI01010184">
    <property type="protein sequence ID" value="VDP06580.1"/>
    <property type="molecule type" value="Genomic_DNA"/>
</dbReference>
<evidence type="ECO:0000313" key="2">
    <source>
        <dbReference type="Proteomes" id="UP000277204"/>
    </source>
</evidence>
<reference evidence="1 2" key="1">
    <citation type="submission" date="2018-11" db="EMBL/GenBank/DDBJ databases">
        <authorList>
            <consortium name="Pathogen Informatics"/>
        </authorList>
    </citation>
    <scope>NUCLEOTIDE SEQUENCE [LARGE SCALE GENOMIC DNA]</scope>
    <source>
        <strain evidence="1 2">Zambia</strain>
    </source>
</reference>
<sequence>MLTTIALSSIQPTSNNFSSVFYSDDAYSYDSSLDVVSSNDDLFIVSNVTDSPLLTPDIDFPNFNYDTLSNPFSFDSHFDSYSFPGEPVVDNSYDDNYNNCHPVHENDCHSLENYIPFYDYNKVIILRLFKCCQHFYSCHINILMKQLCDQYFQY</sequence>
<name>A0A183MBS4_9TREM</name>
<evidence type="ECO:0000313" key="1">
    <source>
        <dbReference type="EMBL" id="VDP06580.1"/>
    </source>
</evidence>
<gene>
    <name evidence="1" type="ORF">SMRZ_LOCUS13499</name>
</gene>
<dbReference type="AlphaFoldDB" id="A0A183MBS4"/>
<accession>A0A183MBS4</accession>
<organism evidence="1 2">
    <name type="scientific">Schistosoma margrebowiei</name>
    <dbReference type="NCBI Taxonomy" id="48269"/>
    <lineage>
        <taxon>Eukaryota</taxon>
        <taxon>Metazoa</taxon>
        <taxon>Spiralia</taxon>
        <taxon>Lophotrochozoa</taxon>
        <taxon>Platyhelminthes</taxon>
        <taxon>Trematoda</taxon>
        <taxon>Digenea</taxon>
        <taxon>Strigeidida</taxon>
        <taxon>Schistosomatoidea</taxon>
        <taxon>Schistosomatidae</taxon>
        <taxon>Schistosoma</taxon>
    </lineage>
</organism>
<dbReference type="Proteomes" id="UP000277204">
    <property type="component" value="Unassembled WGS sequence"/>
</dbReference>